<dbReference type="OrthoDB" id="2441193at2759"/>
<dbReference type="AlphaFoldDB" id="A0A8H3X392"/>
<gene>
    <name evidence="1" type="ORF">F8M41_010818</name>
</gene>
<dbReference type="Proteomes" id="UP000439903">
    <property type="component" value="Unassembled WGS sequence"/>
</dbReference>
<reference evidence="1 2" key="1">
    <citation type="journal article" date="2019" name="Environ. Microbiol.">
        <title>At the nexus of three kingdoms: the genome of the mycorrhizal fungus Gigaspora margarita provides insights into plant, endobacterial and fungal interactions.</title>
        <authorList>
            <person name="Venice F."/>
            <person name="Ghignone S."/>
            <person name="Salvioli di Fossalunga A."/>
            <person name="Amselem J."/>
            <person name="Novero M."/>
            <person name="Xianan X."/>
            <person name="Sedzielewska Toro K."/>
            <person name="Morin E."/>
            <person name="Lipzen A."/>
            <person name="Grigoriev I.V."/>
            <person name="Henrissat B."/>
            <person name="Martin F.M."/>
            <person name="Bonfante P."/>
        </authorList>
    </citation>
    <scope>NUCLEOTIDE SEQUENCE [LARGE SCALE GENOMIC DNA]</scope>
    <source>
        <strain evidence="1 2">BEG34</strain>
    </source>
</reference>
<accession>A0A8H3X392</accession>
<proteinExistence type="predicted"/>
<dbReference type="EMBL" id="WTPW01002239">
    <property type="protein sequence ID" value="KAF0390474.1"/>
    <property type="molecule type" value="Genomic_DNA"/>
</dbReference>
<name>A0A8H3X392_GIGMA</name>
<sequence length="461" mass="53809">MPESRRERQKNFFLNHTNPCPFNFYEKFNYRSRSSARRDFELQLDQALQEAPQAEKLLNLKQRWENNGYDSDWSRYEDGKDIRRADKKVKRRKLKAHVEFNETLDERLNKLNIKIPSDKLASSSKGHVKTSKKTTSRQFEKQIVNIDDKENEDGSETEEVSEVKIATEGILRIRQDDGAPFKKKEPFSTNITECNVEELISVEECEEMGYQIRKPIQSINANNEDELEIADLTEFDRTYRNLDPQKIWKLKSGTIVEKVIYEHARNLTYESCLHSFIISDVDKEAMSLFSQEDWNEIFSFEVKKLPNIDSSVIKLMKDYSGTNLSKFREIIFQPFLPTGTSYSNKEHFDLNYINHAYRTMHMFWEADDNFALDSSKLEGWYQLNIWGPLIDSAFRNSSFNLIRVDGMSNASSDRKNQANCGTTRKKIGRKGDGIFRLKGSRLEFGAIESEESGKVNMEENT</sequence>
<comment type="caution">
    <text evidence="1">The sequence shown here is derived from an EMBL/GenBank/DDBJ whole genome shotgun (WGS) entry which is preliminary data.</text>
</comment>
<evidence type="ECO:0000313" key="1">
    <source>
        <dbReference type="EMBL" id="KAF0390474.1"/>
    </source>
</evidence>
<organism evidence="1 2">
    <name type="scientific">Gigaspora margarita</name>
    <dbReference type="NCBI Taxonomy" id="4874"/>
    <lineage>
        <taxon>Eukaryota</taxon>
        <taxon>Fungi</taxon>
        <taxon>Fungi incertae sedis</taxon>
        <taxon>Mucoromycota</taxon>
        <taxon>Glomeromycotina</taxon>
        <taxon>Glomeromycetes</taxon>
        <taxon>Diversisporales</taxon>
        <taxon>Gigasporaceae</taxon>
        <taxon>Gigaspora</taxon>
    </lineage>
</organism>
<keyword evidence="2" id="KW-1185">Reference proteome</keyword>
<protein>
    <submittedName>
        <fullName evidence="1">C2h2-type zinc finger transcription factor</fullName>
    </submittedName>
</protein>
<evidence type="ECO:0000313" key="2">
    <source>
        <dbReference type="Proteomes" id="UP000439903"/>
    </source>
</evidence>